<sequence>MFVLVLVLVAVAFHLVRRSAVPGPAGVLDARASSGASAVAVDDASSPGVPPVEAVPTVPRALPSAGFDSREYGFRWNPQNPGVAASAEDARWLGARGFPGPDVERHLLGLPLVTLQELSERGNPAALAFYAYHLARRGAPREQVFAMLDASAASGSVYALKMAGDIAFTMKDQRDMALARAYYGLQARAGDQAGLTQAYMVDVVLSDEQRFRASLIEEDLWRRIRPTGGQEGEVRPGFKAFVEQGRRAPSMP</sequence>
<reference evidence="1 2" key="1">
    <citation type="submission" date="2023-12" db="EMBL/GenBank/DDBJ databases">
        <title>Stenotrophomonas guangdongensis sp. nov., isolated from wilted pepper plants (Capsicum annuum).</title>
        <authorList>
            <person name="Qiu M."/>
            <person name="Li Y."/>
            <person name="Liu Q."/>
            <person name="Zhang X."/>
            <person name="Huang Y."/>
            <person name="Guo R."/>
            <person name="Hu M."/>
            <person name="Zhou J."/>
            <person name="Zhou X."/>
        </authorList>
    </citation>
    <scope>NUCLEOTIDE SEQUENCE [LARGE SCALE GENOMIC DNA]</scope>
    <source>
        <strain evidence="1 2">MH1</strain>
    </source>
</reference>
<protein>
    <recommendedName>
        <fullName evidence="3">Sel1 repeat family protein</fullName>
    </recommendedName>
</protein>
<proteinExistence type="predicted"/>
<keyword evidence="2" id="KW-1185">Reference proteome</keyword>
<name>A0ABU5V5Q0_9GAMM</name>
<gene>
    <name evidence="1" type="ORF">VA603_14130</name>
</gene>
<dbReference type="Proteomes" id="UP001301653">
    <property type="component" value="Unassembled WGS sequence"/>
</dbReference>
<evidence type="ECO:0000313" key="2">
    <source>
        <dbReference type="Proteomes" id="UP001301653"/>
    </source>
</evidence>
<dbReference type="EMBL" id="JAYFUH010000249">
    <property type="protein sequence ID" value="MEA5668681.1"/>
    <property type="molecule type" value="Genomic_DNA"/>
</dbReference>
<accession>A0ABU5V5Q0</accession>
<dbReference type="RefSeq" id="WP_323439231.1">
    <property type="nucleotide sequence ID" value="NZ_JAYFUH010000249.1"/>
</dbReference>
<comment type="caution">
    <text evidence="1">The sequence shown here is derived from an EMBL/GenBank/DDBJ whole genome shotgun (WGS) entry which is preliminary data.</text>
</comment>
<organism evidence="1 2">
    <name type="scientific">Stenotrophomonas capsici</name>
    <dbReference type="NCBI Taxonomy" id="3110230"/>
    <lineage>
        <taxon>Bacteria</taxon>
        <taxon>Pseudomonadati</taxon>
        <taxon>Pseudomonadota</taxon>
        <taxon>Gammaproteobacteria</taxon>
        <taxon>Lysobacterales</taxon>
        <taxon>Lysobacteraceae</taxon>
        <taxon>Stenotrophomonas</taxon>
    </lineage>
</organism>
<evidence type="ECO:0008006" key="3">
    <source>
        <dbReference type="Google" id="ProtNLM"/>
    </source>
</evidence>
<evidence type="ECO:0000313" key="1">
    <source>
        <dbReference type="EMBL" id="MEA5668681.1"/>
    </source>
</evidence>